<evidence type="ECO:0000259" key="1">
    <source>
        <dbReference type="PROSITE" id="PS51704"/>
    </source>
</evidence>
<dbReference type="PANTHER" id="PTHR46211:SF1">
    <property type="entry name" value="GLYCEROPHOSPHODIESTER PHOSPHODIESTERASE, CYTOPLASMIC"/>
    <property type="match status" value="1"/>
</dbReference>
<evidence type="ECO:0000313" key="2">
    <source>
        <dbReference type="EMBL" id="RRD31960.1"/>
    </source>
</evidence>
<dbReference type="AlphaFoldDB" id="A0A3P1VEW4"/>
<protein>
    <submittedName>
        <fullName evidence="2">Glycerophosphodiester phosphodiesterase</fullName>
    </submittedName>
</protein>
<reference evidence="2 3" key="1">
    <citation type="submission" date="2018-11" db="EMBL/GenBank/DDBJ databases">
        <title>Genomes From Bacteria Associated with the Canine Oral Cavity: a Test Case for Automated Genome-Based Taxonomic Assignment.</title>
        <authorList>
            <person name="Coil D.A."/>
            <person name="Jospin G."/>
            <person name="Darling A.E."/>
            <person name="Wallis C."/>
            <person name="Davis I.J."/>
            <person name="Harris S."/>
            <person name="Eisen J.A."/>
            <person name="Holcombe L.J."/>
            <person name="O'Flynn C."/>
        </authorList>
    </citation>
    <scope>NUCLEOTIDE SEQUENCE [LARGE SCALE GENOMIC DNA]</scope>
    <source>
        <strain evidence="2 3">OH4621_COT-116</strain>
    </source>
</reference>
<name>A0A3P1VEW4_9STRE</name>
<dbReference type="InterPro" id="IPR030395">
    <property type="entry name" value="GP_PDE_dom"/>
</dbReference>
<dbReference type="PROSITE" id="PS51704">
    <property type="entry name" value="GP_PDE"/>
    <property type="match status" value="1"/>
</dbReference>
<organism evidence="2 3">
    <name type="scientific">Streptococcus minor</name>
    <dbReference type="NCBI Taxonomy" id="229549"/>
    <lineage>
        <taxon>Bacteria</taxon>
        <taxon>Bacillati</taxon>
        <taxon>Bacillota</taxon>
        <taxon>Bacilli</taxon>
        <taxon>Lactobacillales</taxon>
        <taxon>Streptococcaceae</taxon>
        <taxon>Streptococcus</taxon>
    </lineage>
</organism>
<accession>A0A3P1VEW4</accession>
<keyword evidence="3" id="KW-1185">Reference proteome</keyword>
<dbReference type="CDD" id="cd08563">
    <property type="entry name" value="GDPD_TtGDE_like"/>
    <property type="match status" value="1"/>
</dbReference>
<evidence type="ECO:0000313" key="3">
    <source>
        <dbReference type="Proteomes" id="UP000281771"/>
    </source>
</evidence>
<dbReference type="GO" id="GO:0006629">
    <property type="term" value="P:lipid metabolic process"/>
    <property type="evidence" value="ECO:0007669"/>
    <property type="project" value="InterPro"/>
</dbReference>
<dbReference type="EMBL" id="RQZA01000002">
    <property type="protein sequence ID" value="RRD31960.1"/>
    <property type="molecule type" value="Genomic_DNA"/>
</dbReference>
<dbReference type="SUPFAM" id="SSF51695">
    <property type="entry name" value="PLC-like phosphodiesterases"/>
    <property type="match status" value="1"/>
</dbReference>
<sequence>MTEIVAHRGSRINRPENTLTAFEEAIRVGADGIELDVHLSKDGEVVVIHDETVDRTTNGSGRVRHLTIAELKELDAGSWFDVAFTGEKIPTLLEVLELLERTGFRGSLNIEFKTDFHPYPNMEKKVQVLLDKKDWPFDIMYSSFSLRALLRMHRLDPTAEVAYLVKKSRFLVLLGRILPWITTLHLSYKWYFHNQSTYKKGVRLWTVNNEEVMKKAFRSDVRAIITDKPEEAIRLRSQVKRD</sequence>
<gene>
    <name evidence="2" type="ORF">EII38_04190</name>
</gene>
<dbReference type="Pfam" id="PF03009">
    <property type="entry name" value="GDPD"/>
    <property type="match status" value="1"/>
</dbReference>
<dbReference type="STRING" id="1123309.GCA_000377005_01194"/>
<dbReference type="Gene3D" id="3.20.20.190">
    <property type="entry name" value="Phosphatidylinositol (PI) phosphodiesterase"/>
    <property type="match status" value="1"/>
</dbReference>
<proteinExistence type="predicted"/>
<feature type="domain" description="GP-PDE" evidence="1">
    <location>
        <begin position="2"/>
        <end position="236"/>
    </location>
</feature>
<dbReference type="Proteomes" id="UP000281771">
    <property type="component" value="Unassembled WGS sequence"/>
</dbReference>
<dbReference type="RefSeq" id="WP_124776288.1">
    <property type="nucleotide sequence ID" value="NZ_RQZA01000002.1"/>
</dbReference>
<comment type="caution">
    <text evidence="2">The sequence shown here is derived from an EMBL/GenBank/DDBJ whole genome shotgun (WGS) entry which is preliminary data.</text>
</comment>
<dbReference type="PANTHER" id="PTHR46211">
    <property type="entry name" value="GLYCEROPHOSPHORYL DIESTER PHOSPHODIESTERASE"/>
    <property type="match status" value="1"/>
</dbReference>
<dbReference type="InterPro" id="IPR017946">
    <property type="entry name" value="PLC-like_Pdiesterase_TIM-brl"/>
</dbReference>
<dbReference type="GO" id="GO:0008081">
    <property type="term" value="F:phosphoric diester hydrolase activity"/>
    <property type="evidence" value="ECO:0007669"/>
    <property type="project" value="InterPro"/>
</dbReference>